<dbReference type="InterPro" id="IPR010287">
    <property type="entry name" value="DUF892_YciF-like"/>
</dbReference>
<sequence>MKNKNHSKNNANIVNTDLHTLLVNHLKEVYWAEKFQLKNLSLLVNEATSEKLYNAIITHEKETENHIKRIEEVFSLIGEQPKLSECMAIQGLINETQHMIHNTNFGSMVRDVCIIACLQKIEHYEIASYGTLKTICKALEYLGAASILDETLSEEKYADSVLTGIGENYVVEVAVDE</sequence>
<evidence type="ECO:0000313" key="2">
    <source>
        <dbReference type="Proteomes" id="UP000236893"/>
    </source>
</evidence>
<accession>A0A2S5A455</accession>
<dbReference type="Proteomes" id="UP000236893">
    <property type="component" value="Unassembled WGS sequence"/>
</dbReference>
<evidence type="ECO:0000313" key="1">
    <source>
        <dbReference type="EMBL" id="POY37316.1"/>
    </source>
</evidence>
<comment type="caution">
    <text evidence="1">The sequence shown here is derived from an EMBL/GenBank/DDBJ whole genome shotgun (WGS) entry which is preliminary data.</text>
</comment>
<gene>
    <name evidence="1" type="ORF">C3K47_06000</name>
</gene>
<dbReference type="SUPFAM" id="SSF47240">
    <property type="entry name" value="Ferritin-like"/>
    <property type="match status" value="1"/>
</dbReference>
<name>A0A2S5A455_9SPHI</name>
<dbReference type="PANTHER" id="PTHR30565:SF9">
    <property type="entry name" value="PROTEIN YCIF"/>
    <property type="match status" value="1"/>
</dbReference>
<dbReference type="InterPro" id="IPR012347">
    <property type="entry name" value="Ferritin-like"/>
</dbReference>
<dbReference type="RefSeq" id="WP_103788224.1">
    <property type="nucleotide sequence ID" value="NZ_PQVF01000004.1"/>
</dbReference>
<keyword evidence="2" id="KW-1185">Reference proteome</keyword>
<proteinExistence type="predicted"/>
<dbReference type="EMBL" id="PQVF01000004">
    <property type="protein sequence ID" value="POY37316.1"/>
    <property type="molecule type" value="Genomic_DNA"/>
</dbReference>
<dbReference type="Pfam" id="PF05974">
    <property type="entry name" value="DUF892"/>
    <property type="match status" value="1"/>
</dbReference>
<dbReference type="AlphaFoldDB" id="A0A2S5A455"/>
<protein>
    <submittedName>
        <fullName evidence="1">Ferritin-like domain-containing protein</fullName>
    </submittedName>
</protein>
<dbReference type="InterPro" id="IPR047114">
    <property type="entry name" value="YciF"/>
</dbReference>
<dbReference type="PANTHER" id="PTHR30565">
    <property type="entry name" value="PROTEIN YCIF"/>
    <property type="match status" value="1"/>
</dbReference>
<dbReference type="OrthoDB" id="9795056at2"/>
<dbReference type="InterPro" id="IPR009078">
    <property type="entry name" value="Ferritin-like_SF"/>
</dbReference>
<reference evidence="1 2" key="1">
    <citation type="submission" date="2018-01" db="EMBL/GenBank/DDBJ databases">
        <authorList>
            <person name="Gaut B.S."/>
            <person name="Morton B.R."/>
            <person name="Clegg M.T."/>
            <person name="Duvall M.R."/>
        </authorList>
    </citation>
    <scope>NUCLEOTIDE SEQUENCE [LARGE SCALE GENOMIC DNA]</scope>
    <source>
        <strain evidence="1 2">HR-AV</strain>
    </source>
</reference>
<organism evidence="1 2">
    <name type="scientific">Solitalea longa</name>
    <dbReference type="NCBI Taxonomy" id="2079460"/>
    <lineage>
        <taxon>Bacteria</taxon>
        <taxon>Pseudomonadati</taxon>
        <taxon>Bacteroidota</taxon>
        <taxon>Sphingobacteriia</taxon>
        <taxon>Sphingobacteriales</taxon>
        <taxon>Sphingobacteriaceae</taxon>
        <taxon>Solitalea</taxon>
    </lineage>
</organism>
<dbReference type="Gene3D" id="1.20.1260.10">
    <property type="match status" value="1"/>
</dbReference>